<dbReference type="EMBL" id="JACEFG010000003">
    <property type="protein sequence ID" value="MBA2176397.1"/>
    <property type="molecule type" value="Genomic_DNA"/>
</dbReference>
<dbReference type="Proteomes" id="UP000571017">
    <property type="component" value="Unassembled WGS sequence"/>
</dbReference>
<proteinExistence type="predicted"/>
<dbReference type="SUPFAM" id="SSF109854">
    <property type="entry name" value="DinB/YfiT-like putative metalloenzymes"/>
    <property type="match status" value="1"/>
</dbReference>
<protein>
    <recommendedName>
        <fullName evidence="3">DinB superfamily protein</fullName>
    </recommendedName>
</protein>
<dbReference type="Gene3D" id="1.20.120.450">
    <property type="entry name" value="dinb family like domain"/>
    <property type="match status" value="1"/>
</dbReference>
<evidence type="ECO:0000313" key="1">
    <source>
        <dbReference type="EMBL" id="MBA2176397.1"/>
    </source>
</evidence>
<evidence type="ECO:0008006" key="3">
    <source>
        <dbReference type="Google" id="ProtNLM"/>
    </source>
</evidence>
<comment type="caution">
    <text evidence="1">The sequence shown here is derived from an EMBL/GenBank/DDBJ whole genome shotgun (WGS) entry which is preliminary data.</text>
</comment>
<sequence>MNVKQLLLQQLAAIYDQDRLFVCFTTAINGLDDYEAHYRVDVGQANTIAEIIHHLNFYNARFLSRFCGEEVEELPSYYNTFTFDRKVDWRKIEEQSHNTFRQFRKVILISSDEKLEKWSDTLGLLWLHNGYHIGQIVQIRKEFGSWSKSPIVKG</sequence>
<dbReference type="AlphaFoldDB" id="A0A838CWI3"/>
<evidence type="ECO:0000313" key="2">
    <source>
        <dbReference type="Proteomes" id="UP000571017"/>
    </source>
</evidence>
<keyword evidence="2" id="KW-1185">Reference proteome</keyword>
<dbReference type="InterPro" id="IPR034660">
    <property type="entry name" value="DinB/YfiT-like"/>
</dbReference>
<organism evidence="1 2">
    <name type="scientific">Halobacillus locisalis</name>
    <dbReference type="NCBI Taxonomy" id="220753"/>
    <lineage>
        <taxon>Bacteria</taxon>
        <taxon>Bacillati</taxon>
        <taxon>Bacillota</taxon>
        <taxon>Bacilli</taxon>
        <taxon>Bacillales</taxon>
        <taxon>Bacillaceae</taxon>
        <taxon>Halobacillus</taxon>
    </lineage>
</organism>
<accession>A0A838CWI3</accession>
<reference evidence="1 2" key="1">
    <citation type="journal article" date="2004" name="Extremophiles">
        <title>Halobacillus locisalis sp. nov., a halophilic bacterium isolated from a marine solar saltern of the Yellow Sea in Korea.</title>
        <authorList>
            <person name="Yoon J.H."/>
            <person name="Kang K.H."/>
            <person name="Oh T.K."/>
            <person name="Park Y.H."/>
        </authorList>
    </citation>
    <scope>NUCLEOTIDE SEQUENCE [LARGE SCALE GENOMIC DNA]</scope>
    <source>
        <strain evidence="1 2">KCTC 3788</strain>
    </source>
</reference>
<name>A0A838CWI3_9BACI</name>
<gene>
    <name evidence="1" type="ORF">H0266_15980</name>
</gene>